<dbReference type="Proteomes" id="UP001500359">
    <property type="component" value="Unassembled WGS sequence"/>
</dbReference>
<sequence>MTKTRIGVAIFGAVMLIYAVVRLIVPPILEQNMNQIDHAQSLEISQPSLTFHNTLFVGDWHADSTLWDRDLAKLSDFGHVDIPRLQQGNVALQMFTTVTKSPDGLNYEQNSVDAPDNITKLALVQGWPLASLTSLTQRALYQASKLHTIAKKYPQQFMLIRSQTELSDFLTKRQSNPTLVGGLIGAEGAHALDGKLENIDVLYQAGFRMIGLQHFFDNQLGGSLHGISRAGLTEFGRKALSIMQSKGMIIDLSHSSQQTVLDVLEVSKAPLVISHTGFNGHCPNQRNIDDSLMKAIADNGGMIAVGYWVDAACGIQPDDIADAIIYGINLVGEDHVALGSDYDGTVIVSFATNRIALITQALQRKSVPDAVIAKVMGANMLRFLQHNLPSD</sequence>
<dbReference type="PANTHER" id="PTHR10443">
    <property type="entry name" value="MICROSOMAL DIPEPTIDASE"/>
    <property type="match status" value="1"/>
</dbReference>
<keyword evidence="1" id="KW-1133">Transmembrane helix</keyword>
<dbReference type="EMBL" id="BAAAFD010000004">
    <property type="protein sequence ID" value="GAA0856651.1"/>
    <property type="molecule type" value="Genomic_DNA"/>
</dbReference>
<proteinExistence type="predicted"/>
<evidence type="ECO:0000256" key="1">
    <source>
        <dbReference type="SAM" id="Phobius"/>
    </source>
</evidence>
<keyword evidence="1" id="KW-0472">Membrane</keyword>
<gene>
    <name evidence="2" type="ORF">GCM10009114_19450</name>
</gene>
<organism evidence="2 3">
    <name type="scientific">Aliiglaciecola litoralis</name>
    <dbReference type="NCBI Taxonomy" id="582857"/>
    <lineage>
        <taxon>Bacteria</taxon>
        <taxon>Pseudomonadati</taxon>
        <taxon>Pseudomonadota</taxon>
        <taxon>Gammaproteobacteria</taxon>
        <taxon>Alteromonadales</taxon>
        <taxon>Alteromonadaceae</taxon>
        <taxon>Aliiglaciecola</taxon>
    </lineage>
</organism>
<evidence type="ECO:0000313" key="3">
    <source>
        <dbReference type="Proteomes" id="UP001500359"/>
    </source>
</evidence>
<keyword evidence="1" id="KW-0812">Transmembrane</keyword>
<dbReference type="PROSITE" id="PS51365">
    <property type="entry name" value="RENAL_DIPEPTIDASE_2"/>
    <property type="match status" value="1"/>
</dbReference>
<accession>A0ABN1LJ28</accession>
<dbReference type="SUPFAM" id="SSF51556">
    <property type="entry name" value="Metallo-dependent hydrolases"/>
    <property type="match status" value="1"/>
</dbReference>
<evidence type="ECO:0000313" key="2">
    <source>
        <dbReference type="EMBL" id="GAA0856651.1"/>
    </source>
</evidence>
<dbReference type="PANTHER" id="PTHR10443:SF12">
    <property type="entry name" value="DIPEPTIDASE"/>
    <property type="match status" value="1"/>
</dbReference>
<dbReference type="RefSeq" id="WP_343859265.1">
    <property type="nucleotide sequence ID" value="NZ_BAAAFD010000004.1"/>
</dbReference>
<feature type="transmembrane region" description="Helical" evidence="1">
    <location>
        <begin position="6"/>
        <end position="25"/>
    </location>
</feature>
<dbReference type="InterPro" id="IPR032466">
    <property type="entry name" value="Metal_Hydrolase"/>
</dbReference>
<dbReference type="InterPro" id="IPR008257">
    <property type="entry name" value="Pept_M19"/>
</dbReference>
<dbReference type="CDD" id="cd01301">
    <property type="entry name" value="rDP_like"/>
    <property type="match status" value="1"/>
</dbReference>
<keyword evidence="3" id="KW-1185">Reference proteome</keyword>
<comment type="caution">
    <text evidence="2">The sequence shown here is derived from an EMBL/GenBank/DDBJ whole genome shotgun (WGS) entry which is preliminary data.</text>
</comment>
<dbReference type="Gene3D" id="3.20.20.140">
    <property type="entry name" value="Metal-dependent hydrolases"/>
    <property type="match status" value="1"/>
</dbReference>
<reference evidence="2 3" key="1">
    <citation type="journal article" date="2019" name="Int. J. Syst. Evol. Microbiol.">
        <title>The Global Catalogue of Microorganisms (GCM) 10K type strain sequencing project: providing services to taxonomists for standard genome sequencing and annotation.</title>
        <authorList>
            <consortium name="The Broad Institute Genomics Platform"/>
            <consortium name="The Broad Institute Genome Sequencing Center for Infectious Disease"/>
            <person name="Wu L."/>
            <person name="Ma J."/>
        </authorList>
    </citation>
    <scope>NUCLEOTIDE SEQUENCE [LARGE SCALE GENOMIC DNA]</scope>
    <source>
        <strain evidence="2 3">JCM 15896</strain>
    </source>
</reference>
<name>A0ABN1LJ28_9ALTE</name>
<dbReference type="Pfam" id="PF01244">
    <property type="entry name" value="Peptidase_M19"/>
    <property type="match status" value="1"/>
</dbReference>
<protein>
    <submittedName>
        <fullName evidence="2">Membrane dipeptidase</fullName>
    </submittedName>
</protein>